<evidence type="ECO:0000256" key="9">
    <source>
        <dbReference type="ARBA" id="ARBA00023180"/>
    </source>
</evidence>
<evidence type="ECO:0000256" key="3">
    <source>
        <dbReference type="ARBA" id="ARBA00006089"/>
    </source>
</evidence>
<dbReference type="PRINTS" id="PR00458">
    <property type="entry name" value="PEROXIDASE"/>
</dbReference>
<keyword evidence="8" id="KW-0408">Iron</keyword>
<comment type="cofactor">
    <cofactor evidence="10">
        <name>Ca(2+)</name>
        <dbReference type="ChEBI" id="CHEBI:29108"/>
    </cofactor>
    <text evidence="10">Binds 2 calcium ions per subunit.</text>
</comment>
<proteinExistence type="inferred from homology"/>
<accession>A0ABR3XC77</accession>
<dbReference type="Gene3D" id="1.10.520.10">
    <property type="match status" value="1"/>
</dbReference>
<dbReference type="SUPFAM" id="SSF48113">
    <property type="entry name" value="Heme-dependent peroxidases"/>
    <property type="match status" value="1"/>
</dbReference>
<evidence type="ECO:0000256" key="4">
    <source>
        <dbReference type="ARBA" id="ARBA00022559"/>
    </source>
</evidence>
<evidence type="ECO:0000256" key="7">
    <source>
        <dbReference type="ARBA" id="ARBA00023002"/>
    </source>
</evidence>
<dbReference type="Gene3D" id="1.10.420.10">
    <property type="entry name" value="Peroxidase, domain 2"/>
    <property type="match status" value="1"/>
</dbReference>
<dbReference type="Proteomes" id="UP001583177">
    <property type="component" value="Unassembled WGS sequence"/>
</dbReference>
<dbReference type="PANTHER" id="PTHR31517">
    <property type="match status" value="1"/>
</dbReference>
<keyword evidence="10" id="KW-0732">Signal</keyword>
<keyword evidence="10" id="KW-0106">Calcium</keyword>
<evidence type="ECO:0000256" key="5">
    <source>
        <dbReference type="ARBA" id="ARBA00022617"/>
    </source>
</evidence>
<name>A0ABR3XC77_9PEZI</name>
<keyword evidence="9" id="KW-0325">Glycoprotein</keyword>
<keyword evidence="6 10" id="KW-0479">Metal-binding</keyword>
<evidence type="ECO:0000256" key="2">
    <source>
        <dbReference type="ARBA" id="ARBA00001970"/>
    </source>
</evidence>
<keyword evidence="5" id="KW-0349">Heme</keyword>
<comment type="similarity">
    <text evidence="3 10">Belongs to the peroxidase family. Ligninase subfamily.</text>
</comment>
<keyword evidence="4 10" id="KW-0575">Peroxidase</keyword>
<keyword evidence="13" id="KW-1185">Reference proteome</keyword>
<feature type="chain" id="PRO_5044952031" description="Peroxidase" evidence="10">
    <location>
        <begin position="19"/>
        <end position="284"/>
    </location>
</feature>
<comment type="cofactor">
    <cofactor evidence="2">
        <name>heme b</name>
        <dbReference type="ChEBI" id="CHEBI:60344"/>
    </cofactor>
</comment>
<feature type="domain" description="Plant heme peroxidase family profile" evidence="11">
    <location>
        <begin position="59"/>
        <end position="232"/>
    </location>
</feature>
<gene>
    <name evidence="12" type="ORF">Daus18300_003927</name>
</gene>
<feature type="signal peptide" evidence="10">
    <location>
        <begin position="1"/>
        <end position="18"/>
    </location>
</feature>
<dbReference type="InterPro" id="IPR019794">
    <property type="entry name" value="Peroxidases_AS"/>
</dbReference>
<protein>
    <recommendedName>
        <fullName evidence="10">Peroxidase</fullName>
        <ecNumber evidence="10">1.11.1.-</ecNumber>
    </recommendedName>
</protein>
<evidence type="ECO:0000256" key="10">
    <source>
        <dbReference type="RuleBase" id="RU363051"/>
    </source>
</evidence>
<dbReference type="Pfam" id="PF00141">
    <property type="entry name" value="peroxidase"/>
    <property type="match status" value="1"/>
</dbReference>
<evidence type="ECO:0000313" key="13">
    <source>
        <dbReference type="Proteomes" id="UP001583177"/>
    </source>
</evidence>
<dbReference type="InterPro" id="IPR010255">
    <property type="entry name" value="Haem_peroxidase_sf"/>
</dbReference>
<dbReference type="EC" id="1.11.1.-" evidence="10"/>
<organism evidence="12 13">
    <name type="scientific">Diaporthe australafricana</name>
    <dbReference type="NCBI Taxonomy" id="127596"/>
    <lineage>
        <taxon>Eukaryota</taxon>
        <taxon>Fungi</taxon>
        <taxon>Dikarya</taxon>
        <taxon>Ascomycota</taxon>
        <taxon>Pezizomycotina</taxon>
        <taxon>Sordariomycetes</taxon>
        <taxon>Sordariomycetidae</taxon>
        <taxon>Diaporthales</taxon>
        <taxon>Diaporthaceae</taxon>
        <taxon>Diaporthe</taxon>
    </lineage>
</organism>
<keyword evidence="7 10" id="KW-0560">Oxidoreductase</keyword>
<dbReference type="InterPro" id="IPR000823">
    <property type="entry name" value="Peroxidase_pln"/>
</dbReference>
<dbReference type="PRINTS" id="PR00462">
    <property type="entry name" value="LIGNINASE"/>
</dbReference>
<sequence length="284" mass="30642">MFTKGAVLSFLLAAGALSEPIRPRESPKCLDVWHYIAKELKDDFIDNYGLCTNLARQSIRLPFHDCFPKGGCDGSIVLSEECFDRFDNENLIPICTKLADVVRRYKVPVADLVNLAGAIGNKACPGGPYTPFFVGRTDNPTAAAIGQLPPPFFDAQTLLKIFGAKGFTSDELVALVGAHSAGRNHTGTPFDTTIGELDSPTYYGETRAGRAPTSLPSDMSLALDPSTRDAWNEYAASQAAWEADYLVGWTKLITLENDLTTLGDCSEVVFKAFEGSPCVAGVNC</sequence>
<evidence type="ECO:0000259" key="11">
    <source>
        <dbReference type="PROSITE" id="PS50873"/>
    </source>
</evidence>
<dbReference type="InterPro" id="IPR002016">
    <property type="entry name" value="Haem_peroxidase"/>
</dbReference>
<evidence type="ECO:0000256" key="6">
    <source>
        <dbReference type="ARBA" id="ARBA00022723"/>
    </source>
</evidence>
<dbReference type="PANTHER" id="PTHR31517:SF48">
    <property type="entry name" value="PEROXIDASE 16-RELATED"/>
    <property type="match status" value="1"/>
</dbReference>
<comment type="catalytic activity">
    <reaction evidence="1">
        <text>2 a phenolic donor + H2O2 = 2 a phenolic radical donor + 2 H2O</text>
        <dbReference type="Rhea" id="RHEA:56136"/>
        <dbReference type="ChEBI" id="CHEBI:15377"/>
        <dbReference type="ChEBI" id="CHEBI:16240"/>
        <dbReference type="ChEBI" id="CHEBI:139520"/>
        <dbReference type="ChEBI" id="CHEBI:139521"/>
        <dbReference type="EC" id="1.11.1.7"/>
    </reaction>
</comment>
<evidence type="ECO:0000313" key="12">
    <source>
        <dbReference type="EMBL" id="KAL1873561.1"/>
    </source>
</evidence>
<reference evidence="12 13" key="1">
    <citation type="journal article" date="2024" name="IMA Fungus">
        <title>IMA Genome - F19 : A genome assembly and annotation guide to empower mycologists, including annotated draft genome sequences of Ceratocystis pirilliformis, Diaporthe australafricana, Fusarium ophioides, Paecilomyces lecythidis, and Sporothrix stenoceras.</title>
        <authorList>
            <person name="Aylward J."/>
            <person name="Wilson A.M."/>
            <person name="Visagie C.M."/>
            <person name="Spraker J."/>
            <person name="Barnes I."/>
            <person name="Buitendag C."/>
            <person name="Ceriani C."/>
            <person name="Del Mar Angel L."/>
            <person name="du Plessis D."/>
            <person name="Fuchs T."/>
            <person name="Gasser K."/>
            <person name="Kramer D."/>
            <person name="Li W."/>
            <person name="Munsamy K."/>
            <person name="Piso A."/>
            <person name="Price J.L."/>
            <person name="Sonnekus B."/>
            <person name="Thomas C."/>
            <person name="van der Nest A."/>
            <person name="van Dijk A."/>
            <person name="van Heerden A."/>
            <person name="van Vuuren N."/>
            <person name="Yilmaz N."/>
            <person name="Duong T.A."/>
            <person name="van der Merwe N.A."/>
            <person name="Wingfield M.J."/>
            <person name="Wingfield B.D."/>
        </authorList>
    </citation>
    <scope>NUCLEOTIDE SEQUENCE [LARGE SCALE GENOMIC DNA]</scope>
    <source>
        <strain evidence="12 13">CMW 18300</strain>
    </source>
</reference>
<dbReference type="InterPro" id="IPR001621">
    <property type="entry name" value="Ligninase"/>
</dbReference>
<evidence type="ECO:0000256" key="8">
    <source>
        <dbReference type="ARBA" id="ARBA00023004"/>
    </source>
</evidence>
<evidence type="ECO:0000256" key="1">
    <source>
        <dbReference type="ARBA" id="ARBA00000189"/>
    </source>
</evidence>
<dbReference type="EMBL" id="JAWRVE010000025">
    <property type="protein sequence ID" value="KAL1873561.1"/>
    <property type="molecule type" value="Genomic_DNA"/>
</dbReference>
<dbReference type="PROSITE" id="PS50873">
    <property type="entry name" value="PEROXIDASE_4"/>
    <property type="match status" value="1"/>
</dbReference>
<dbReference type="PROSITE" id="PS00436">
    <property type="entry name" value="PEROXIDASE_2"/>
    <property type="match status" value="1"/>
</dbReference>
<comment type="caution">
    <text evidence="12">The sequence shown here is derived from an EMBL/GenBank/DDBJ whole genome shotgun (WGS) entry which is preliminary data.</text>
</comment>